<evidence type="ECO:0000313" key="5">
    <source>
        <dbReference type="EMBL" id="GHB81861.1"/>
    </source>
</evidence>
<dbReference type="Pfam" id="PF00005">
    <property type="entry name" value="ABC_tran"/>
    <property type="match status" value="1"/>
</dbReference>
<dbReference type="EMBL" id="BMVP01000020">
    <property type="protein sequence ID" value="GHB81861.1"/>
    <property type="molecule type" value="Genomic_DNA"/>
</dbReference>
<keyword evidence="2" id="KW-0547">Nucleotide-binding</keyword>
<evidence type="ECO:0000259" key="4">
    <source>
        <dbReference type="PROSITE" id="PS50893"/>
    </source>
</evidence>
<dbReference type="PANTHER" id="PTHR42939">
    <property type="entry name" value="ABC TRANSPORTER ATP-BINDING PROTEIN ALBC-RELATED"/>
    <property type="match status" value="1"/>
</dbReference>
<dbReference type="SMART" id="SM00382">
    <property type="entry name" value="AAA"/>
    <property type="match status" value="1"/>
</dbReference>
<evidence type="ECO:0000313" key="6">
    <source>
        <dbReference type="Proteomes" id="UP000642673"/>
    </source>
</evidence>
<dbReference type="PROSITE" id="PS00211">
    <property type="entry name" value="ABC_TRANSPORTER_1"/>
    <property type="match status" value="1"/>
</dbReference>
<evidence type="ECO:0000256" key="3">
    <source>
        <dbReference type="ARBA" id="ARBA00022840"/>
    </source>
</evidence>
<evidence type="ECO:0000256" key="1">
    <source>
        <dbReference type="ARBA" id="ARBA00022448"/>
    </source>
</evidence>
<keyword evidence="3 5" id="KW-0067">ATP-binding</keyword>
<keyword evidence="6" id="KW-1185">Reference proteome</keyword>
<dbReference type="InterPro" id="IPR003593">
    <property type="entry name" value="AAA+_ATPase"/>
</dbReference>
<dbReference type="PANTHER" id="PTHR42939:SF1">
    <property type="entry name" value="ABC TRANSPORTER ATP-BINDING PROTEIN ALBC-RELATED"/>
    <property type="match status" value="1"/>
</dbReference>
<sequence>MLRCEAVGKRYGAGRWILSDVDMEVATGDVLAVVGSNGSGKSTLLRILVGLSQPTTGSVSGRPPRIGYVPDRFTGHDRISAISYLTHMGRIRGLSASAARARGHHLLERLSLVGGRNAPLRTLSKGNAQKVALAQALLVQPDLLVLDEPWSGLDASAHGVLAEFIDEVAAQGGAVVFTDHREAITEMHARGAYTISDGRVTSHGGRHAGSRTSMVELVLTVMPTGVMPIEVNWSVLPGVTDTARRGGEVVLRVAREHSDAVLLTALQHRWSVASLAGAGAGAGAADERSARGTAL</sequence>
<dbReference type="InterPro" id="IPR051782">
    <property type="entry name" value="ABC_Transporter_VariousFunc"/>
</dbReference>
<accession>A0ABQ3F1F2</accession>
<organism evidence="5 6">
    <name type="scientific">Streptomyces cirratus</name>
    <dbReference type="NCBI Taxonomy" id="68187"/>
    <lineage>
        <taxon>Bacteria</taxon>
        <taxon>Bacillati</taxon>
        <taxon>Actinomycetota</taxon>
        <taxon>Actinomycetes</taxon>
        <taxon>Kitasatosporales</taxon>
        <taxon>Streptomycetaceae</taxon>
        <taxon>Streptomyces</taxon>
    </lineage>
</organism>
<dbReference type="InterPro" id="IPR017871">
    <property type="entry name" value="ABC_transporter-like_CS"/>
</dbReference>
<dbReference type="InterPro" id="IPR027417">
    <property type="entry name" value="P-loop_NTPase"/>
</dbReference>
<reference evidence="6" key="1">
    <citation type="journal article" date="2019" name="Int. J. Syst. Evol. Microbiol.">
        <title>The Global Catalogue of Microorganisms (GCM) 10K type strain sequencing project: providing services to taxonomists for standard genome sequencing and annotation.</title>
        <authorList>
            <consortium name="The Broad Institute Genomics Platform"/>
            <consortium name="The Broad Institute Genome Sequencing Center for Infectious Disease"/>
            <person name="Wu L."/>
            <person name="Ma J."/>
        </authorList>
    </citation>
    <scope>NUCLEOTIDE SEQUENCE [LARGE SCALE GENOMIC DNA]</scope>
    <source>
        <strain evidence="6">JCM 4738</strain>
    </source>
</reference>
<protein>
    <submittedName>
        <fullName evidence="5">ABC transporter ATP-binding protein</fullName>
    </submittedName>
</protein>
<name>A0ABQ3F1F2_9ACTN</name>
<keyword evidence="1" id="KW-0813">Transport</keyword>
<feature type="domain" description="ABC transporter" evidence="4">
    <location>
        <begin position="2"/>
        <end position="222"/>
    </location>
</feature>
<gene>
    <name evidence="5" type="ORF">GCM10010347_60930</name>
</gene>
<dbReference type="InterPro" id="IPR003439">
    <property type="entry name" value="ABC_transporter-like_ATP-bd"/>
</dbReference>
<dbReference type="GO" id="GO:0005524">
    <property type="term" value="F:ATP binding"/>
    <property type="evidence" value="ECO:0007669"/>
    <property type="project" value="UniProtKB-KW"/>
</dbReference>
<dbReference type="SUPFAM" id="SSF52540">
    <property type="entry name" value="P-loop containing nucleoside triphosphate hydrolases"/>
    <property type="match status" value="1"/>
</dbReference>
<dbReference type="Proteomes" id="UP000642673">
    <property type="component" value="Unassembled WGS sequence"/>
</dbReference>
<dbReference type="PROSITE" id="PS50893">
    <property type="entry name" value="ABC_TRANSPORTER_2"/>
    <property type="match status" value="1"/>
</dbReference>
<comment type="caution">
    <text evidence="5">The sequence shown here is derived from an EMBL/GenBank/DDBJ whole genome shotgun (WGS) entry which is preliminary data.</text>
</comment>
<proteinExistence type="predicted"/>
<dbReference type="Gene3D" id="3.40.50.300">
    <property type="entry name" value="P-loop containing nucleotide triphosphate hydrolases"/>
    <property type="match status" value="1"/>
</dbReference>
<evidence type="ECO:0000256" key="2">
    <source>
        <dbReference type="ARBA" id="ARBA00022741"/>
    </source>
</evidence>